<feature type="transmembrane region" description="Helical" evidence="1">
    <location>
        <begin position="99"/>
        <end position="117"/>
    </location>
</feature>
<keyword evidence="1" id="KW-1133">Transmembrane helix</keyword>
<reference evidence="2 3" key="1">
    <citation type="submission" date="2019-08" db="EMBL/GenBank/DDBJ databases">
        <title>Agrococcus lahaulensis sp. nov., isolated from a cold desert of the Indian Himalayas.</title>
        <authorList>
            <person name="Qu J.H."/>
        </authorList>
    </citation>
    <scope>NUCLEOTIDE SEQUENCE [LARGE SCALE GENOMIC DNA]</scope>
    <source>
        <strain evidence="2 3">NS18</strain>
    </source>
</reference>
<dbReference type="AlphaFoldDB" id="A0A5M8QNK8"/>
<keyword evidence="3" id="KW-1185">Reference proteome</keyword>
<name>A0A5M8QNK8_9MICO</name>
<evidence type="ECO:0000313" key="3">
    <source>
        <dbReference type="Proteomes" id="UP000323221"/>
    </source>
</evidence>
<keyword evidence="1" id="KW-0812">Transmembrane</keyword>
<dbReference type="EMBL" id="VOIR01000011">
    <property type="protein sequence ID" value="KAA6436316.1"/>
    <property type="molecule type" value="Genomic_DNA"/>
</dbReference>
<gene>
    <name evidence="2" type="ORF">FQ330_02600</name>
</gene>
<feature type="transmembrane region" description="Helical" evidence="1">
    <location>
        <begin position="72"/>
        <end position="92"/>
    </location>
</feature>
<organism evidence="2 3">
    <name type="scientific">Agrococcus sediminis</name>
    <dbReference type="NCBI Taxonomy" id="2599924"/>
    <lineage>
        <taxon>Bacteria</taxon>
        <taxon>Bacillati</taxon>
        <taxon>Actinomycetota</taxon>
        <taxon>Actinomycetes</taxon>
        <taxon>Micrococcales</taxon>
        <taxon>Microbacteriaceae</taxon>
        <taxon>Agrococcus</taxon>
    </lineage>
</organism>
<protein>
    <submittedName>
        <fullName evidence="2">Uncharacterized protein</fullName>
    </submittedName>
</protein>
<accession>A0A5M8QNK8</accession>
<evidence type="ECO:0000313" key="2">
    <source>
        <dbReference type="EMBL" id="KAA6436316.1"/>
    </source>
</evidence>
<dbReference type="Proteomes" id="UP000323221">
    <property type="component" value="Unassembled WGS sequence"/>
</dbReference>
<dbReference type="RefSeq" id="WP_146354967.1">
    <property type="nucleotide sequence ID" value="NZ_VOIR01000011.1"/>
</dbReference>
<keyword evidence="1" id="KW-0472">Membrane</keyword>
<evidence type="ECO:0000256" key="1">
    <source>
        <dbReference type="SAM" id="Phobius"/>
    </source>
</evidence>
<comment type="caution">
    <text evidence="2">The sequence shown here is derived from an EMBL/GenBank/DDBJ whole genome shotgun (WGS) entry which is preliminary data.</text>
</comment>
<sequence length="127" mass="12816">MSLMARVPKRTRVREAALGLATLALLPLLLDLPRWMLAGVGPITTQSACPAVPGPGGCTPVYAARVSTAIDALAIAAPVLALATAVTVLVLVVQGRRAWMLGLIGAALTAAAVLVRIDLATVDAGSA</sequence>
<proteinExistence type="predicted"/>